<feature type="region of interest" description="Disordered" evidence="5">
    <location>
        <begin position="247"/>
        <end position="282"/>
    </location>
</feature>
<dbReference type="GO" id="GO:0017017">
    <property type="term" value="F:MAP kinase tyrosine/serine/threonine phosphatase activity"/>
    <property type="evidence" value="ECO:0007669"/>
    <property type="project" value="TreeGrafter"/>
</dbReference>
<gene>
    <name evidence="8" type="ORF">GSOID_T00001858001</name>
</gene>
<accession>E4XRR9</accession>
<keyword evidence="9" id="KW-1185">Reference proteome</keyword>
<dbReference type="SMART" id="SM00195">
    <property type="entry name" value="DSPc"/>
    <property type="match status" value="1"/>
</dbReference>
<evidence type="ECO:0000256" key="1">
    <source>
        <dbReference type="ARBA" id="ARBA00008601"/>
    </source>
</evidence>
<keyword evidence="3" id="KW-0378">Hydrolase</keyword>
<sequence>MEEKSGKNTPVTSRKILSEILPHLFVGSADDISEENLLENGIELVINATTQYEKPTFLLKENYLKIPVLDTETESLIDFFDTCFSFIDKARVENRRVIVHCQAGKSRSATIAIAYIMRHKKLSMDEAHFFVRSKRHQIDPNFAFLGQLLDYENILSGKLPEEENNKAEEQQFEKRRIFAPKVGTLKDLNVSRKQNRPPPGSLVIGDSRKRRSKNSEEFAVTPKRPRNLMLQKPAAALLNIPNMTKSFQQTKKGGSLPSTPKSPLSKCPFPSRKIHSDSDTGAKTLVRIRHSSAGEFNESE</sequence>
<dbReference type="Gene3D" id="3.90.190.10">
    <property type="entry name" value="Protein tyrosine phosphatase superfamily"/>
    <property type="match status" value="1"/>
</dbReference>
<dbReference type="GO" id="GO:0008330">
    <property type="term" value="F:protein tyrosine/threonine phosphatase activity"/>
    <property type="evidence" value="ECO:0007669"/>
    <property type="project" value="TreeGrafter"/>
</dbReference>
<comment type="similarity">
    <text evidence="1">Belongs to the protein-tyrosine phosphatase family. Non-receptor class dual specificity subfamily.</text>
</comment>
<dbReference type="EC" id="3.1.3.48" evidence="2"/>
<dbReference type="Proteomes" id="UP000001307">
    <property type="component" value="Unassembled WGS sequence"/>
</dbReference>
<evidence type="ECO:0000313" key="9">
    <source>
        <dbReference type="Proteomes" id="UP000001307"/>
    </source>
</evidence>
<dbReference type="InParanoid" id="E4XRR9"/>
<dbReference type="GO" id="GO:0033550">
    <property type="term" value="F:MAP kinase tyrosine phosphatase activity"/>
    <property type="evidence" value="ECO:0007669"/>
    <property type="project" value="TreeGrafter"/>
</dbReference>
<reference evidence="8" key="1">
    <citation type="journal article" date="2010" name="Science">
        <title>Plasticity of animal genome architecture unmasked by rapid evolution of a pelagic tunicate.</title>
        <authorList>
            <person name="Denoeud F."/>
            <person name="Henriet S."/>
            <person name="Mungpakdee S."/>
            <person name="Aury J.M."/>
            <person name="Da Silva C."/>
            <person name="Brinkmann H."/>
            <person name="Mikhaleva J."/>
            <person name="Olsen L.C."/>
            <person name="Jubin C."/>
            <person name="Canestro C."/>
            <person name="Bouquet J.M."/>
            <person name="Danks G."/>
            <person name="Poulain J."/>
            <person name="Campsteijn C."/>
            <person name="Adamski M."/>
            <person name="Cross I."/>
            <person name="Yadetie F."/>
            <person name="Muffato M."/>
            <person name="Louis A."/>
            <person name="Butcher S."/>
            <person name="Tsagkogeorga G."/>
            <person name="Konrad A."/>
            <person name="Singh S."/>
            <person name="Jensen M.F."/>
            <person name="Cong E.H."/>
            <person name="Eikeseth-Otteraa H."/>
            <person name="Noel B."/>
            <person name="Anthouard V."/>
            <person name="Porcel B.M."/>
            <person name="Kachouri-Lafond R."/>
            <person name="Nishino A."/>
            <person name="Ugolini M."/>
            <person name="Chourrout P."/>
            <person name="Nishida H."/>
            <person name="Aasland R."/>
            <person name="Huzurbazar S."/>
            <person name="Westhof E."/>
            <person name="Delsuc F."/>
            <person name="Lehrach H."/>
            <person name="Reinhardt R."/>
            <person name="Weissenbach J."/>
            <person name="Roy S.W."/>
            <person name="Artiguenave F."/>
            <person name="Postlethwait J.H."/>
            <person name="Manak J.R."/>
            <person name="Thompson E.M."/>
            <person name="Jaillon O."/>
            <person name="Du Pasquier L."/>
            <person name="Boudinot P."/>
            <person name="Liberles D.A."/>
            <person name="Volff J.N."/>
            <person name="Philippe H."/>
            <person name="Lenhard B."/>
            <person name="Roest Crollius H."/>
            <person name="Wincker P."/>
            <person name="Chourrout D."/>
        </authorList>
    </citation>
    <scope>NUCLEOTIDE SEQUENCE [LARGE SCALE GENOMIC DNA]</scope>
</reference>
<dbReference type="Pfam" id="PF00782">
    <property type="entry name" value="DSPc"/>
    <property type="match status" value="1"/>
</dbReference>
<dbReference type="OrthoDB" id="285418at2759"/>
<feature type="domain" description="Tyrosine specific protein phosphatases" evidence="7">
    <location>
        <begin position="77"/>
        <end position="135"/>
    </location>
</feature>
<evidence type="ECO:0000256" key="2">
    <source>
        <dbReference type="ARBA" id="ARBA00013064"/>
    </source>
</evidence>
<dbReference type="InterPro" id="IPR020422">
    <property type="entry name" value="TYR_PHOSPHATASE_DUAL_dom"/>
</dbReference>
<dbReference type="GO" id="GO:0043409">
    <property type="term" value="P:negative regulation of MAPK cascade"/>
    <property type="evidence" value="ECO:0007669"/>
    <property type="project" value="TreeGrafter"/>
</dbReference>
<feature type="region of interest" description="Disordered" evidence="5">
    <location>
        <begin position="188"/>
        <end position="220"/>
    </location>
</feature>
<dbReference type="GO" id="GO:0005737">
    <property type="term" value="C:cytoplasm"/>
    <property type="evidence" value="ECO:0007669"/>
    <property type="project" value="TreeGrafter"/>
</dbReference>
<evidence type="ECO:0000259" key="6">
    <source>
        <dbReference type="PROSITE" id="PS50054"/>
    </source>
</evidence>
<feature type="compositionally biased region" description="Low complexity" evidence="5">
    <location>
        <begin position="251"/>
        <end position="268"/>
    </location>
</feature>
<dbReference type="PANTHER" id="PTHR10159:SF533">
    <property type="entry name" value="TYROSINE-PROTEIN PHOSPHATASE VHP-1"/>
    <property type="match status" value="1"/>
</dbReference>
<organism evidence="8">
    <name type="scientific">Oikopleura dioica</name>
    <name type="common">Tunicate</name>
    <dbReference type="NCBI Taxonomy" id="34765"/>
    <lineage>
        <taxon>Eukaryota</taxon>
        <taxon>Metazoa</taxon>
        <taxon>Chordata</taxon>
        <taxon>Tunicata</taxon>
        <taxon>Appendicularia</taxon>
        <taxon>Copelata</taxon>
        <taxon>Oikopleuridae</taxon>
        <taxon>Oikopleura</taxon>
    </lineage>
</organism>
<feature type="domain" description="Tyrosine-protein phosphatase" evidence="6">
    <location>
        <begin position="16"/>
        <end position="157"/>
    </location>
</feature>
<dbReference type="InterPro" id="IPR016130">
    <property type="entry name" value="Tyr_Pase_AS"/>
</dbReference>
<evidence type="ECO:0000259" key="7">
    <source>
        <dbReference type="PROSITE" id="PS50056"/>
    </source>
</evidence>
<evidence type="ECO:0000256" key="3">
    <source>
        <dbReference type="ARBA" id="ARBA00022801"/>
    </source>
</evidence>
<name>E4XRR9_OIKDI</name>
<dbReference type="EMBL" id="FN653123">
    <property type="protein sequence ID" value="CBY19910.1"/>
    <property type="molecule type" value="Genomic_DNA"/>
</dbReference>
<dbReference type="PANTHER" id="PTHR10159">
    <property type="entry name" value="DUAL SPECIFICITY PROTEIN PHOSPHATASE"/>
    <property type="match status" value="1"/>
</dbReference>
<dbReference type="SUPFAM" id="SSF52799">
    <property type="entry name" value="(Phosphotyrosine protein) phosphatases II"/>
    <property type="match status" value="1"/>
</dbReference>
<dbReference type="InterPro" id="IPR000387">
    <property type="entry name" value="Tyr_Pase_dom"/>
</dbReference>
<keyword evidence="4" id="KW-0904">Protein phosphatase</keyword>
<dbReference type="CDD" id="cd14498">
    <property type="entry name" value="DSP"/>
    <property type="match status" value="1"/>
</dbReference>
<protein>
    <recommendedName>
        <fullName evidence="2">protein-tyrosine-phosphatase</fullName>
        <ecNumber evidence="2">3.1.3.48</ecNumber>
    </recommendedName>
</protein>
<evidence type="ECO:0000256" key="4">
    <source>
        <dbReference type="ARBA" id="ARBA00022912"/>
    </source>
</evidence>
<dbReference type="InterPro" id="IPR000340">
    <property type="entry name" value="Dual-sp_phosphatase_cat-dom"/>
</dbReference>
<evidence type="ECO:0000313" key="8">
    <source>
        <dbReference type="EMBL" id="CBY19910.1"/>
    </source>
</evidence>
<dbReference type="InterPro" id="IPR029021">
    <property type="entry name" value="Prot-tyrosine_phosphatase-like"/>
</dbReference>
<proteinExistence type="inferred from homology"/>
<dbReference type="PROSITE" id="PS00383">
    <property type="entry name" value="TYR_PHOSPHATASE_1"/>
    <property type="match status" value="1"/>
</dbReference>
<evidence type="ECO:0000256" key="5">
    <source>
        <dbReference type="SAM" id="MobiDB-lite"/>
    </source>
</evidence>
<dbReference type="AlphaFoldDB" id="E4XRR9"/>
<dbReference type="PROSITE" id="PS50056">
    <property type="entry name" value="TYR_PHOSPHATASE_2"/>
    <property type="match status" value="1"/>
</dbReference>
<dbReference type="PROSITE" id="PS50054">
    <property type="entry name" value="TYR_PHOSPHATASE_DUAL"/>
    <property type="match status" value="1"/>
</dbReference>